<dbReference type="InterPro" id="IPR011008">
    <property type="entry name" value="Dimeric_a/b-barrel"/>
</dbReference>
<dbReference type="Pfam" id="PF05336">
    <property type="entry name" value="rhaM"/>
    <property type="match status" value="1"/>
</dbReference>
<keyword evidence="2" id="KW-1185">Reference proteome</keyword>
<accession>A0A387G0X1</accession>
<gene>
    <name evidence="1" type="ORF">CCGE525_33090</name>
</gene>
<sequence length="110" mass="12695">MVRRMGMVIGLKPEKIAEYKALHAAPWPEMNAALTAANIRNYSIFLKEPENLLFGYWEYLGEDFEADMAVLGAKDVTKRWLSLTDPCQQPMATARRGEWWSFLQSVFHLD</sequence>
<organism evidence="1 2">
    <name type="scientific">Rhizobium jaguaris</name>
    <dbReference type="NCBI Taxonomy" id="1312183"/>
    <lineage>
        <taxon>Bacteria</taxon>
        <taxon>Pseudomonadati</taxon>
        <taxon>Pseudomonadota</taxon>
        <taxon>Alphaproteobacteria</taxon>
        <taxon>Hyphomicrobiales</taxon>
        <taxon>Rhizobiaceae</taxon>
        <taxon>Rhizobium/Agrobacterium group</taxon>
        <taxon>Rhizobium</taxon>
    </lineage>
</organism>
<dbReference type="OrthoDB" id="9799608at2"/>
<dbReference type="GO" id="GO:0016857">
    <property type="term" value="F:racemase and epimerase activity, acting on carbohydrates and derivatives"/>
    <property type="evidence" value="ECO:0007669"/>
    <property type="project" value="InterPro"/>
</dbReference>
<dbReference type="PANTHER" id="PTHR34389">
    <property type="entry name" value="L-RHAMNOSE MUTAROTASE"/>
    <property type="match status" value="1"/>
</dbReference>
<protein>
    <submittedName>
        <fullName evidence="1">L-rhamnose mutarotase</fullName>
    </submittedName>
</protein>
<dbReference type="Proteomes" id="UP000282195">
    <property type="component" value="Plasmid pRCCGE525c"/>
</dbReference>
<dbReference type="AlphaFoldDB" id="A0A387G0X1"/>
<dbReference type="RefSeq" id="WP_120708389.1">
    <property type="nucleotide sequence ID" value="NZ_CP032695.1"/>
</dbReference>
<name>A0A387G0X1_9HYPH</name>
<keyword evidence="1" id="KW-0614">Plasmid</keyword>
<evidence type="ECO:0000313" key="2">
    <source>
        <dbReference type="Proteomes" id="UP000282195"/>
    </source>
</evidence>
<proteinExistence type="predicted"/>
<evidence type="ECO:0000313" key="1">
    <source>
        <dbReference type="EMBL" id="AYG63487.1"/>
    </source>
</evidence>
<dbReference type="Gene3D" id="3.30.70.100">
    <property type="match status" value="1"/>
</dbReference>
<dbReference type="PANTHER" id="PTHR34389:SF2">
    <property type="entry name" value="L-RHAMNOSE MUTAROTASE"/>
    <property type="match status" value="1"/>
</dbReference>
<dbReference type="InterPro" id="IPR008000">
    <property type="entry name" value="Rham/fucose_mutarotase"/>
</dbReference>
<dbReference type="SUPFAM" id="SSF54909">
    <property type="entry name" value="Dimeric alpha+beta barrel"/>
    <property type="match status" value="1"/>
</dbReference>
<geneLocation type="plasmid" evidence="2">
    <name>prccge525c</name>
</geneLocation>
<dbReference type="EMBL" id="CP032695">
    <property type="protein sequence ID" value="AYG63487.1"/>
    <property type="molecule type" value="Genomic_DNA"/>
</dbReference>
<dbReference type="KEGG" id="rjg:CCGE525_33090"/>
<reference evidence="1 2" key="1">
    <citation type="submission" date="2018-10" db="EMBL/GenBank/DDBJ databases">
        <title>Rhizobium etli, R. leguminosarum and a new Rhizobium genospecies from Phaseolus dumosus.</title>
        <authorList>
            <person name="Ramirez-Puebla S.T."/>
            <person name="Rogel-Hernandez M.A."/>
            <person name="Guerrero G."/>
            <person name="Ormeno-Orrillo E."/>
            <person name="Martinez-Romero J.C."/>
            <person name="Negrete-Yankelevich S."/>
            <person name="Martinez-Romero E."/>
        </authorList>
    </citation>
    <scope>NUCLEOTIDE SEQUENCE [LARGE SCALE GENOMIC DNA]</scope>
    <source>
        <strain evidence="1 2">CCGE525</strain>
        <plasmid evidence="2">prccge525c</plasmid>
    </source>
</reference>